<dbReference type="InterPro" id="IPR053198">
    <property type="entry name" value="Gynoecium_Dev_Regulator"/>
</dbReference>
<evidence type="ECO:0000313" key="4">
    <source>
        <dbReference type="Proteomes" id="UP001454036"/>
    </source>
</evidence>
<dbReference type="CDD" id="cd06410">
    <property type="entry name" value="PB1_UP2"/>
    <property type="match status" value="1"/>
</dbReference>
<dbReference type="Gene3D" id="3.10.20.90">
    <property type="entry name" value="Phosphatidylinositol 3-kinase Catalytic Subunit, Chain A, domain 1"/>
    <property type="match status" value="1"/>
</dbReference>
<organism evidence="3 4">
    <name type="scientific">Lithospermum erythrorhizon</name>
    <name type="common">Purple gromwell</name>
    <name type="synonym">Lithospermum officinale var. erythrorhizon</name>
    <dbReference type="NCBI Taxonomy" id="34254"/>
    <lineage>
        <taxon>Eukaryota</taxon>
        <taxon>Viridiplantae</taxon>
        <taxon>Streptophyta</taxon>
        <taxon>Embryophyta</taxon>
        <taxon>Tracheophyta</taxon>
        <taxon>Spermatophyta</taxon>
        <taxon>Magnoliopsida</taxon>
        <taxon>eudicotyledons</taxon>
        <taxon>Gunneridae</taxon>
        <taxon>Pentapetalae</taxon>
        <taxon>asterids</taxon>
        <taxon>lamiids</taxon>
        <taxon>Boraginales</taxon>
        <taxon>Boraginaceae</taxon>
        <taxon>Boraginoideae</taxon>
        <taxon>Lithospermeae</taxon>
        <taxon>Lithospermum</taxon>
    </lineage>
</organism>
<feature type="domain" description="PB1" evidence="2">
    <location>
        <begin position="35"/>
        <end position="122"/>
    </location>
</feature>
<name>A0AAV3RVD1_LITER</name>
<accession>A0AAV3RVD1</accession>
<feature type="region of interest" description="Disordered" evidence="1">
    <location>
        <begin position="125"/>
        <end position="168"/>
    </location>
</feature>
<dbReference type="EMBL" id="BAABME010011465">
    <property type="protein sequence ID" value="GAA0183796.1"/>
    <property type="molecule type" value="Genomic_DNA"/>
</dbReference>
<dbReference type="SUPFAM" id="SSF54277">
    <property type="entry name" value="CAD &amp; PB1 domains"/>
    <property type="match status" value="1"/>
</dbReference>
<gene>
    <name evidence="3" type="ORF">LIER_31147</name>
</gene>
<evidence type="ECO:0000259" key="2">
    <source>
        <dbReference type="SMART" id="SM00666"/>
    </source>
</evidence>
<protein>
    <recommendedName>
        <fullName evidence="2">PB1 domain-containing protein</fullName>
    </recommendedName>
</protein>
<reference evidence="3 4" key="1">
    <citation type="submission" date="2024-01" db="EMBL/GenBank/DDBJ databases">
        <title>The complete chloroplast genome sequence of Lithospermum erythrorhizon: insights into the phylogenetic relationship among Boraginaceae species and the maternal lineages of purple gromwells.</title>
        <authorList>
            <person name="Okada T."/>
            <person name="Watanabe K."/>
        </authorList>
    </citation>
    <scope>NUCLEOTIDE SEQUENCE [LARGE SCALE GENOMIC DNA]</scope>
</reference>
<evidence type="ECO:0000256" key="1">
    <source>
        <dbReference type="SAM" id="MobiDB-lite"/>
    </source>
</evidence>
<proteinExistence type="predicted"/>
<feature type="compositionally biased region" description="Low complexity" evidence="1">
    <location>
        <begin position="126"/>
        <end position="168"/>
    </location>
</feature>
<dbReference type="PANTHER" id="PTHR31066:SF10">
    <property type="entry name" value="OCTICOSAPEPTIDE_PHOX_BEM1P FAMILY PROTEIN"/>
    <property type="match status" value="1"/>
</dbReference>
<dbReference type="InterPro" id="IPR000270">
    <property type="entry name" value="PB1_dom"/>
</dbReference>
<dbReference type="Proteomes" id="UP001454036">
    <property type="component" value="Unassembled WGS sequence"/>
</dbReference>
<sequence>MVVPSINTNTFTNKPSSSSTIKFLCSYGGKILPRYQDGKLRYHGGATRVFSVERSISFHELLMKLGEICGESVSLLRCQLPTEDLDALISITSDEDLANIIEEYDRVAPSSSIKIRAFISVPKRLSPTSSFSTTTIPASSSSSSTSNISTSPPTSMHPSSSTNNLMSSKSVSLRNQRLSFCHMSPSRPGMLPLYYGRAPGYYIQRKICSRN</sequence>
<dbReference type="PANTHER" id="PTHR31066">
    <property type="entry name" value="OS05G0427100 PROTEIN-RELATED"/>
    <property type="match status" value="1"/>
</dbReference>
<comment type="caution">
    <text evidence="3">The sequence shown here is derived from an EMBL/GenBank/DDBJ whole genome shotgun (WGS) entry which is preliminary data.</text>
</comment>
<keyword evidence="4" id="KW-1185">Reference proteome</keyword>
<dbReference type="AlphaFoldDB" id="A0AAV3RVD1"/>
<dbReference type="Pfam" id="PF00564">
    <property type="entry name" value="PB1"/>
    <property type="match status" value="1"/>
</dbReference>
<dbReference type="SMART" id="SM00666">
    <property type="entry name" value="PB1"/>
    <property type="match status" value="1"/>
</dbReference>
<evidence type="ECO:0000313" key="3">
    <source>
        <dbReference type="EMBL" id="GAA0183796.1"/>
    </source>
</evidence>